<proteinExistence type="inferred from homology"/>
<dbReference type="InterPro" id="IPR009075">
    <property type="entry name" value="AcylCo_DH/oxidase_C"/>
</dbReference>
<dbReference type="PANTHER" id="PTHR43884:SF12">
    <property type="entry name" value="ISOVALERYL-COA DEHYDROGENASE, MITOCHONDRIAL-RELATED"/>
    <property type="match status" value="1"/>
</dbReference>
<feature type="domain" description="Acyl-CoA dehydrogenase/oxidase C-terminal" evidence="6">
    <location>
        <begin position="198"/>
        <end position="341"/>
    </location>
</feature>
<keyword evidence="4" id="KW-0274">FAD</keyword>
<dbReference type="EMBL" id="CAFBRD010000164">
    <property type="protein sequence ID" value="CAB5078749.1"/>
    <property type="molecule type" value="Genomic_DNA"/>
</dbReference>
<keyword evidence="5" id="KW-0560">Oxidoreductase</keyword>
<accession>A0A6J7VMI3</accession>
<dbReference type="InterPro" id="IPR006089">
    <property type="entry name" value="Acyl-CoA_DH_CS"/>
</dbReference>
<evidence type="ECO:0000256" key="3">
    <source>
        <dbReference type="ARBA" id="ARBA00022630"/>
    </source>
</evidence>
<dbReference type="PANTHER" id="PTHR43884">
    <property type="entry name" value="ACYL-COA DEHYDROGENASE"/>
    <property type="match status" value="1"/>
</dbReference>
<dbReference type="InterPro" id="IPR006091">
    <property type="entry name" value="Acyl-CoA_Oxase/DH_mid-dom"/>
</dbReference>
<evidence type="ECO:0000259" key="6">
    <source>
        <dbReference type="Pfam" id="PF00441"/>
    </source>
</evidence>
<evidence type="ECO:0000259" key="7">
    <source>
        <dbReference type="Pfam" id="PF02770"/>
    </source>
</evidence>
<gene>
    <name evidence="8" type="ORF">UFOPK4371_01903</name>
</gene>
<dbReference type="PROSITE" id="PS00073">
    <property type="entry name" value="ACYL_COA_DH_2"/>
    <property type="match status" value="1"/>
</dbReference>
<feature type="domain" description="Acyl-CoA oxidase/dehydrogenase middle" evidence="7">
    <location>
        <begin position="68"/>
        <end position="165"/>
    </location>
</feature>
<dbReference type="Pfam" id="PF02770">
    <property type="entry name" value="Acyl-CoA_dh_M"/>
    <property type="match status" value="1"/>
</dbReference>
<dbReference type="AlphaFoldDB" id="A0A6J7VMI3"/>
<dbReference type="Gene3D" id="1.20.140.10">
    <property type="entry name" value="Butyryl-CoA Dehydrogenase, subunit A, domain 3"/>
    <property type="match status" value="1"/>
</dbReference>
<dbReference type="SUPFAM" id="SSF47203">
    <property type="entry name" value="Acyl-CoA dehydrogenase C-terminal domain-like"/>
    <property type="match status" value="1"/>
</dbReference>
<dbReference type="InterPro" id="IPR037069">
    <property type="entry name" value="AcylCoA_DH/ox_N_sf"/>
</dbReference>
<reference evidence="8" key="1">
    <citation type="submission" date="2020-05" db="EMBL/GenBank/DDBJ databases">
        <authorList>
            <person name="Chiriac C."/>
            <person name="Salcher M."/>
            <person name="Ghai R."/>
            <person name="Kavagutti S V."/>
        </authorList>
    </citation>
    <scope>NUCLEOTIDE SEQUENCE</scope>
</reference>
<comment type="similarity">
    <text evidence="2">Belongs to the acyl-CoA dehydrogenase family.</text>
</comment>
<dbReference type="GO" id="GO:0050660">
    <property type="term" value="F:flavin adenine dinucleotide binding"/>
    <property type="evidence" value="ECO:0007669"/>
    <property type="project" value="InterPro"/>
</dbReference>
<evidence type="ECO:0000256" key="1">
    <source>
        <dbReference type="ARBA" id="ARBA00001974"/>
    </source>
</evidence>
<dbReference type="Pfam" id="PF00441">
    <property type="entry name" value="Acyl-CoA_dh_1"/>
    <property type="match status" value="1"/>
</dbReference>
<dbReference type="FunFam" id="2.40.110.10:FF:000001">
    <property type="entry name" value="Acyl-CoA dehydrogenase, mitochondrial"/>
    <property type="match status" value="1"/>
</dbReference>
<organism evidence="8">
    <name type="scientific">freshwater metagenome</name>
    <dbReference type="NCBI Taxonomy" id="449393"/>
    <lineage>
        <taxon>unclassified sequences</taxon>
        <taxon>metagenomes</taxon>
        <taxon>ecological metagenomes</taxon>
    </lineage>
</organism>
<dbReference type="GO" id="GO:0003995">
    <property type="term" value="F:acyl-CoA dehydrogenase activity"/>
    <property type="evidence" value="ECO:0007669"/>
    <property type="project" value="InterPro"/>
</dbReference>
<evidence type="ECO:0000256" key="2">
    <source>
        <dbReference type="ARBA" id="ARBA00009347"/>
    </source>
</evidence>
<keyword evidence="3" id="KW-0285">Flavoprotein</keyword>
<evidence type="ECO:0000313" key="8">
    <source>
        <dbReference type="EMBL" id="CAB5078749.1"/>
    </source>
</evidence>
<dbReference type="SUPFAM" id="SSF56645">
    <property type="entry name" value="Acyl-CoA dehydrogenase NM domain-like"/>
    <property type="match status" value="1"/>
</dbReference>
<dbReference type="Gene3D" id="2.40.110.10">
    <property type="entry name" value="Butyryl-CoA Dehydrogenase, subunit A, domain 2"/>
    <property type="match status" value="1"/>
</dbReference>
<dbReference type="Gene3D" id="1.10.540.10">
    <property type="entry name" value="Acyl-CoA dehydrogenase/oxidase, N-terminal domain"/>
    <property type="match status" value="1"/>
</dbReference>
<comment type="cofactor">
    <cofactor evidence="1">
        <name>FAD</name>
        <dbReference type="ChEBI" id="CHEBI:57692"/>
    </cofactor>
</comment>
<evidence type="ECO:0000256" key="4">
    <source>
        <dbReference type="ARBA" id="ARBA00022827"/>
    </source>
</evidence>
<evidence type="ECO:0000256" key="5">
    <source>
        <dbReference type="ARBA" id="ARBA00023002"/>
    </source>
</evidence>
<dbReference type="PROSITE" id="PS00072">
    <property type="entry name" value="ACYL_COA_DH_1"/>
    <property type="match status" value="1"/>
</dbReference>
<dbReference type="InterPro" id="IPR036250">
    <property type="entry name" value="AcylCo_DH-like_C"/>
</dbReference>
<dbReference type="FunFam" id="1.20.140.10:FF:000004">
    <property type="entry name" value="Acyl-CoA dehydrogenase FadE25"/>
    <property type="match status" value="1"/>
</dbReference>
<dbReference type="InterPro" id="IPR046373">
    <property type="entry name" value="Acyl-CoA_Oxase/DH_mid-dom_sf"/>
</dbReference>
<dbReference type="InterPro" id="IPR009100">
    <property type="entry name" value="AcylCoA_DH/oxidase_NM_dom_sf"/>
</dbReference>
<sequence length="347" mass="37402">MAANLADPTGLSIVLAIEELFWGDAGIGLSIFGSGLAAAGISGNGTPEQVMEWVPQCYGTADKVQLGAFCVSEPDAGSDVSSLRTRAVYDEKTDEWVLNGTKAWITNGGIADVHVVVAAVDPELKGRGQASFVVPPGTKGLSMGQKYKKHGIKASHTSEVVLDDVRVPGRCLLGGKEKLDEKLARARESGTTGQKQPAMATFEATRPAVGAQALGVARAAYEYSLEYAKERQAFGRPIIMNQSIAFKLADMKMEIDAARLLVHRAAWMAANRKEFKAGEGSMSKLKAGEVAVWVTEQAIQILGGYGYTREYPVERWHRDAKIFTIFEGTSEIQRLVISRNISGLRIP</sequence>
<protein>
    <submittedName>
        <fullName evidence="8">Unannotated protein</fullName>
    </submittedName>
</protein>
<name>A0A6J7VMI3_9ZZZZ</name>